<dbReference type="Pfam" id="PF18475">
    <property type="entry name" value="PIN7"/>
    <property type="match status" value="1"/>
</dbReference>
<feature type="domain" description="PIN-like" evidence="1">
    <location>
        <begin position="9"/>
        <end position="108"/>
    </location>
</feature>
<accession>A0A6S6U8F2</accession>
<name>A0A6S6U8F2_9GAMM</name>
<organism evidence="2">
    <name type="scientific">uncultured Thiotrichaceae bacterium</name>
    <dbReference type="NCBI Taxonomy" id="298394"/>
    <lineage>
        <taxon>Bacteria</taxon>
        <taxon>Pseudomonadati</taxon>
        <taxon>Pseudomonadota</taxon>
        <taxon>Gammaproteobacteria</taxon>
        <taxon>Thiotrichales</taxon>
        <taxon>Thiotrichaceae</taxon>
        <taxon>environmental samples</taxon>
    </lineage>
</organism>
<dbReference type="EMBL" id="CACVAY010000145">
    <property type="protein sequence ID" value="CAA6827958.1"/>
    <property type="molecule type" value="Genomic_DNA"/>
</dbReference>
<evidence type="ECO:0000313" key="2">
    <source>
        <dbReference type="EMBL" id="CAA6827958.1"/>
    </source>
</evidence>
<proteinExistence type="predicted"/>
<dbReference type="InterPro" id="IPR041494">
    <property type="entry name" value="PIN7"/>
</dbReference>
<sequence>MMGNETWVLVDLENIGSTLKGISLTSYSKIFIFVGARQNTLSLQSICIDKLVDIKILKIKEVSNNNLDFHIAYYLGKFDALHPKDISLVVISNDKGYDNLIRHIKHNGRHCSRIGKAFIPSQKLNPEAEAIIVKIINTDFSKLPKTEASLKNVIQSRLGGNATKKSIDEIYKMLIKHELIKSRLFATETF</sequence>
<protein>
    <recommendedName>
        <fullName evidence="1">PIN-like domain-containing protein</fullName>
    </recommendedName>
</protein>
<evidence type="ECO:0000259" key="1">
    <source>
        <dbReference type="Pfam" id="PF18475"/>
    </source>
</evidence>
<gene>
    <name evidence="2" type="ORF">HELGO_WM8764</name>
</gene>
<reference evidence="2" key="1">
    <citation type="submission" date="2020-01" db="EMBL/GenBank/DDBJ databases">
        <authorList>
            <person name="Meier V. D."/>
            <person name="Meier V D."/>
        </authorList>
    </citation>
    <scope>NUCLEOTIDE SEQUENCE</scope>
    <source>
        <strain evidence="2">HLG_WM_MAG_07</strain>
    </source>
</reference>
<dbReference type="AlphaFoldDB" id="A0A6S6U8F2"/>